<evidence type="ECO:0000256" key="1">
    <source>
        <dbReference type="SAM" id="MobiDB-lite"/>
    </source>
</evidence>
<sequence length="431" mass="49217">MENGNAAERKNEEANSPPSNQLFNVVYDPHFDRFFLEDEDVYQSRNRVSIPWEKWILPPKSPTKSPPKRVRQDNVTSTVKDSANDSVPTDKDTSTQQLASVEEENHLLTGNISAEEDNLLVEIPTLDLSNVKPLAEVLSPTVESISVSSKAVRKPKKTRVADYRIHFERSNQDVAKIMVASVANAKPNHEHTVKWNGQELHVQFPGLRPELESSLACTKSESQQREHLHGSTQDQWLASSYKLKNLMRIRAHADGLRRVNSANRFVAVSSSESSDSEAEVRTSSKQESEDENELMPVFFRDDRVLFRAKHRWFKGSVRRRIPKSDFYNIRADNGSLFDAVLASNMELLDEPEELPCYQYTKGDKILWVPDAQNNNSDDEELTYKAKIAHVHSVNRFDLLLRTGRVVKKVPYEQLCPRDEADFVSTATSRRR</sequence>
<reference evidence="2" key="1">
    <citation type="submission" date="2020-04" db="EMBL/GenBank/DDBJ databases">
        <title>Hybrid Assembly of Korean Phytophthora infestans isolates.</title>
        <authorList>
            <person name="Prokchorchik M."/>
            <person name="Lee Y."/>
            <person name="Seo J."/>
            <person name="Cho J.-H."/>
            <person name="Park Y.-E."/>
            <person name="Jang D.-C."/>
            <person name="Im J.-S."/>
            <person name="Choi J.-G."/>
            <person name="Park H.-J."/>
            <person name="Lee G.-B."/>
            <person name="Lee Y.-G."/>
            <person name="Hong S.-Y."/>
            <person name="Cho K."/>
            <person name="Sohn K.H."/>
        </authorList>
    </citation>
    <scope>NUCLEOTIDE SEQUENCE</scope>
    <source>
        <strain evidence="2">KR_1_A1</strain>
        <strain evidence="3">KR_2_A2</strain>
    </source>
</reference>
<accession>A0A833SR16</accession>
<name>A0A833SR16_PHYIN</name>
<keyword evidence="4" id="KW-1185">Reference proteome</keyword>
<dbReference type="EMBL" id="WSZM01000269">
    <property type="protein sequence ID" value="KAF4036343.1"/>
    <property type="molecule type" value="Genomic_DNA"/>
</dbReference>
<feature type="region of interest" description="Disordered" evidence="1">
    <location>
        <begin position="56"/>
        <end position="97"/>
    </location>
</feature>
<dbReference type="EMBL" id="JAACNO010002976">
    <property type="protein sequence ID" value="KAF4129320.1"/>
    <property type="molecule type" value="Genomic_DNA"/>
</dbReference>
<feature type="compositionally biased region" description="Polar residues" evidence="1">
    <location>
        <begin position="73"/>
        <end position="87"/>
    </location>
</feature>
<dbReference type="Proteomes" id="UP000704712">
    <property type="component" value="Unassembled WGS sequence"/>
</dbReference>
<protein>
    <submittedName>
        <fullName evidence="2">Uncharacterized protein</fullName>
    </submittedName>
</protein>
<feature type="region of interest" description="Disordered" evidence="1">
    <location>
        <begin position="268"/>
        <end position="292"/>
    </location>
</feature>
<gene>
    <name evidence="2" type="ORF">GN244_ATG11610</name>
    <name evidence="3" type="ORF">GN958_ATG21584</name>
</gene>
<proteinExistence type="predicted"/>
<evidence type="ECO:0000313" key="3">
    <source>
        <dbReference type="EMBL" id="KAF4129320.1"/>
    </source>
</evidence>
<feature type="compositionally biased region" description="Polar residues" evidence="1">
    <location>
        <begin position="14"/>
        <end position="23"/>
    </location>
</feature>
<feature type="compositionally biased region" description="Basic and acidic residues" evidence="1">
    <location>
        <begin position="278"/>
        <end position="287"/>
    </location>
</feature>
<organism evidence="2 4">
    <name type="scientific">Phytophthora infestans</name>
    <name type="common">Potato late blight agent</name>
    <name type="synonym">Botrytis infestans</name>
    <dbReference type="NCBI Taxonomy" id="4787"/>
    <lineage>
        <taxon>Eukaryota</taxon>
        <taxon>Sar</taxon>
        <taxon>Stramenopiles</taxon>
        <taxon>Oomycota</taxon>
        <taxon>Peronosporomycetes</taxon>
        <taxon>Peronosporales</taxon>
        <taxon>Peronosporaceae</taxon>
        <taxon>Phytophthora</taxon>
    </lineage>
</organism>
<dbReference type="Proteomes" id="UP000602510">
    <property type="component" value="Unassembled WGS sequence"/>
</dbReference>
<dbReference type="AlphaFoldDB" id="A0A833SR16"/>
<evidence type="ECO:0000313" key="4">
    <source>
        <dbReference type="Proteomes" id="UP000602510"/>
    </source>
</evidence>
<feature type="region of interest" description="Disordered" evidence="1">
    <location>
        <begin position="1"/>
        <end position="23"/>
    </location>
</feature>
<evidence type="ECO:0000313" key="2">
    <source>
        <dbReference type="EMBL" id="KAF4036343.1"/>
    </source>
</evidence>
<comment type="caution">
    <text evidence="2">The sequence shown here is derived from an EMBL/GenBank/DDBJ whole genome shotgun (WGS) entry which is preliminary data.</text>
</comment>